<name>A0A5N7CD06_PETAA</name>
<dbReference type="Proteomes" id="UP000326877">
    <property type="component" value="Unassembled WGS sequence"/>
</dbReference>
<sequence>MENPDDHTPGASKRRKLNQVQYFHDDYSIGWVCALPLEAAAAKAMLDDIHPTLTTHPANMYFSFGSIRHLLMVGIGGGVPSKSEDIWLGVVQYDYDKTIQEGRFERTGTFNKSSTALLTAVSCLRAEYYCRGNQISTIMSEMSAKHPQMIQHHQYPGPHKEFPFEPDYDHDESKYTCESCDRQRLVTRAVLVDNQRIVHYGSIASGNQVIKHTKTRDRLAAELKILCFEMEAAGLMDKFPLSGYPWNL</sequence>
<dbReference type="GO" id="GO:0003824">
    <property type="term" value="F:catalytic activity"/>
    <property type="evidence" value="ECO:0007669"/>
    <property type="project" value="InterPro"/>
</dbReference>
<accession>A0A5N7CD06</accession>
<reference evidence="1" key="1">
    <citation type="submission" date="2019-04" db="EMBL/GenBank/DDBJ databases">
        <title>Friends and foes A comparative genomics studyof 23 Aspergillus species from section Flavi.</title>
        <authorList>
            <consortium name="DOE Joint Genome Institute"/>
            <person name="Kjaerbolling I."/>
            <person name="Vesth T."/>
            <person name="Frisvad J.C."/>
            <person name="Nybo J.L."/>
            <person name="Theobald S."/>
            <person name="Kildgaard S."/>
            <person name="Isbrandt T."/>
            <person name="Kuo A."/>
            <person name="Sato A."/>
            <person name="Lyhne E.K."/>
            <person name="Kogle M.E."/>
            <person name="Wiebenga A."/>
            <person name="Kun R.S."/>
            <person name="Lubbers R.J."/>
            <person name="Makela M.R."/>
            <person name="Barry K."/>
            <person name="Chovatia M."/>
            <person name="Clum A."/>
            <person name="Daum C."/>
            <person name="Haridas S."/>
            <person name="He G."/>
            <person name="LaButti K."/>
            <person name="Lipzen A."/>
            <person name="Mondo S."/>
            <person name="Riley R."/>
            <person name="Salamov A."/>
            <person name="Simmons B.A."/>
            <person name="Magnuson J.K."/>
            <person name="Henrissat B."/>
            <person name="Mortensen U.H."/>
            <person name="Larsen T.O."/>
            <person name="Devries R.P."/>
            <person name="Grigoriev I.V."/>
            <person name="Machida M."/>
            <person name="Baker S.E."/>
            <person name="Andersen M.R."/>
        </authorList>
    </citation>
    <scope>NUCLEOTIDE SEQUENCE [LARGE SCALE GENOMIC DNA]</scope>
    <source>
        <strain evidence="1">IBT 14317</strain>
    </source>
</reference>
<dbReference type="SUPFAM" id="SSF53167">
    <property type="entry name" value="Purine and uridine phosphorylases"/>
    <property type="match status" value="1"/>
</dbReference>
<dbReference type="PANTHER" id="PTHR46082">
    <property type="entry name" value="ATP/GTP-BINDING PROTEIN-RELATED"/>
    <property type="match status" value="1"/>
</dbReference>
<dbReference type="InterPro" id="IPR035994">
    <property type="entry name" value="Nucleoside_phosphorylase_sf"/>
</dbReference>
<dbReference type="GO" id="GO:0009116">
    <property type="term" value="P:nucleoside metabolic process"/>
    <property type="evidence" value="ECO:0007669"/>
    <property type="project" value="InterPro"/>
</dbReference>
<dbReference type="InterPro" id="IPR053137">
    <property type="entry name" value="NLR-like"/>
</dbReference>
<dbReference type="EMBL" id="ML735241">
    <property type="protein sequence ID" value="KAE8391994.1"/>
    <property type="molecule type" value="Genomic_DNA"/>
</dbReference>
<protein>
    <recommendedName>
        <fullName evidence="2">Nucleoside phosphorylase domain-containing protein</fullName>
    </recommendedName>
</protein>
<evidence type="ECO:0000313" key="1">
    <source>
        <dbReference type="EMBL" id="KAE8391994.1"/>
    </source>
</evidence>
<gene>
    <name evidence="1" type="ORF">BDV23DRAFT_171337</name>
</gene>
<evidence type="ECO:0008006" key="2">
    <source>
        <dbReference type="Google" id="ProtNLM"/>
    </source>
</evidence>
<dbReference type="AlphaFoldDB" id="A0A5N7CD06"/>
<dbReference type="Gene3D" id="3.40.50.1580">
    <property type="entry name" value="Nucleoside phosphorylase domain"/>
    <property type="match status" value="1"/>
</dbReference>
<organism evidence="1">
    <name type="scientific">Petromyces alliaceus</name>
    <name type="common">Aspergillus alliaceus</name>
    <dbReference type="NCBI Taxonomy" id="209559"/>
    <lineage>
        <taxon>Eukaryota</taxon>
        <taxon>Fungi</taxon>
        <taxon>Dikarya</taxon>
        <taxon>Ascomycota</taxon>
        <taxon>Pezizomycotina</taxon>
        <taxon>Eurotiomycetes</taxon>
        <taxon>Eurotiomycetidae</taxon>
        <taxon>Eurotiales</taxon>
        <taxon>Aspergillaceae</taxon>
        <taxon>Aspergillus</taxon>
        <taxon>Aspergillus subgen. Circumdati</taxon>
    </lineage>
</organism>
<proteinExistence type="predicted"/>
<dbReference type="OrthoDB" id="1577640at2759"/>
<dbReference type="PANTHER" id="PTHR46082:SF11">
    <property type="entry name" value="AAA+ ATPASE DOMAIN-CONTAINING PROTEIN-RELATED"/>
    <property type="match status" value="1"/>
</dbReference>